<dbReference type="PROSITE" id="PS00455">
    <property type="entry name" value="AMP_BINDING"/>
    <property type="match status" value="1"/>
</dbReference>
<dbReference type="AlphaFoldDB" id="A0A158HFL8"/>
<gene>
    <name evidence="5" type="ORF">AWB64_04550</name>
</gene>
<dbReference type="SUPFAM" id="SSF56801">
    <property type="entry name" value="Acetyl-CoA synthetase-like"/>
    <property type="match status" value="1"/>
</dbReference>
<dbReference type="RefSeq" id="WP_060857631.1">
    <property type="nucleotide sequence ID" value="NZ_FCOC02000016.1"/>
</dbReference>
<dbReference type="GO" id="GO:0031956">
    <property type="term" value="F:medium-chain fatty acid-CoA ligase activity"/>
    <property type="evidence" value="ECO:0007669"/>
    <property type="project" value="TreeGrafter"/>
</dbReference>
<dbReference type="Proteomes" id="UP000054893">
    <property type="component" value="Unassembled WGS sequence"/>
</dbReference>
<evidence type="ECO:0000259" key="3">
    <source>
        <dbReference type="Pfam" id="PF00501"/>
    </source>
</evidence>
<organism evidence="5 6">
    <name type="scientific">Caballeronia sordidicola</name>
    <name type="common">Burkholderia sordidicola</name>
    <dbReference type="NCBI Taxonomy" id="196367"/>
    <lineage>
        <taxon>Bacteria</taxon>
        <taxon>Pseudomonadati</taxon>
        <taxon>Pseudomonadota</taxon>
        <taxon>Betaproteobacteria</taxon>
        <taxon>Burkholderiales</taxon>
        <taxon>Burkholderiaceae</taxon>
        <taxon>Caballeronia</taxon>
    </lineage>
</organism>
<evidence type="ECO:0000256" key="2">
    <source>
        <dbReference type="SAM" id="Phobius"/>
    </source>
</evidence>
<feature type="transmembrane region" description="Helical" evidence="2">
    <location>
        <begin position="77"/>
        <end position="95"/>
    </location>
</feature>
<dbReference type="PANTHER" id="PTHR43201">
    <property type="entry name" value="ACYL-COA SYNTHETASE"/>
    <property type="match status" value="1"/>
</dbReference>
<reference evidence="5 6" key="1">
    <citation type="submission" date="2016-01" db="EMBL/GenBank/DDBJ databases">
        <authorList>
            <person name="Oliw E.H."/>
        </authorList>
    </citation>
    <scope>NUCLEOTIDE SEQUENCE [LARGE SCALE GENOMIC DNA]</scope>
    <source>
        <strain evidence="5">LMG 22029</strain>
    </source>
</reference>
<evidence type="ECO:0000313" key="6">
    <source>
        <dbReference type="Proteomes" id="UP000054893"/>
    </source>
</evidence>
<dbReference type="EMBL" id="FCOC02000016">
    <property type="protein sequence ID" value="SAL42823.1"/>
    <property type="molecule type" value="Genomic_DNA"/>
</dbReference>
<dbReference type="Pfam" id="PF13193">
    <property type="entry name" value="AMP-binding_C"/>
    <property type="match status" value="1"/>
</dbReference>
<dbReference type="InterPro" id="IPR025110">
    <property type="entry name" value="AMP-bd_C"/>
</dbReference>
<dbReference type="Gene3D" id="3.30.300.30">
    <property type="match status" value="1"/>
</dbReference>
<protein>
    <submittedName>
        <fullName evidence="5">Acetyl-CoA synthetase</fullName>
    </submittedName>
</protein>
<keyword evidence="2" id="KW-0472">Membrane</keyword>
<dbReference type="InterPro" id="IPR020845">
    <property type="entry name" value="AMP-binding_CS"/>
</dbReference>
<dbReference type="InterPro" id="IPR000873">
    <property type="entry name" value="AMP-dep_synth/lig_dom"/>
</dbReference>
<dbReference type="InterPro" id="IPR042099">
    <property type="entry name" value="ANL_N_sf"/>
</dbReference>
<dbReference type="Pfam" id="PF00501">
    <property type="entry name" value="AMP-binding"/>
    <property type="match status" value="1"/>
</dbReference>
<dbReference type="GO" id="GO:0006631">
    <property type="term" value="P:fatty acid metabolic process"/>
    <property type="evidence" value="ECO:0007669"/>
    <property type="project" value="TreeGrafter"/>
</dbReference>
<dbReference type="OrthoDB" id="5296889at2"/>
<comment type="similarity">
    <text evidence="1">Belongs to the ATP-dependent AMP-binding enzyme family.</text>
</comment>
<accession>A0A158HFL8</accession>
<feature type="domain" description="AMP-dependent synthetase/ligase" evidence="3">
    <location>
        <begin position="23"/>
        <end position="369"/>
    </location>
</feature>
<evidence type="ECO:0000256" key="1">
    <source>
        <dbReference type="ARBA" id="ARBA00006432"/>
    </source>
</evidence>
<evidence type="ECO:0000259" key="4">
    <source>
        <dbReference type="Pfam" id="PF13193"/>
    </source>
</evidence>
<sequence>MPYRLITDEIPPPTETPLNALYRHASARPDAIALIAGDDVWTYEHLAIDVARLSNGLRRAGILPGDRITMIVRTSPMYAVFLFAAMMTGAIVAPLKTEFTAAELTELLRVQRPAVFIHEADLQEVVSQIDPAVLGHTKTFVADDHGARSWRHLMDDASREDAVLPADIDAPCLLLATSGTTGRPKLVAYNQRVISHVAGAAKSWALTHDACVIGSTPVAHVSGTFVMLVAMISGCREVLLSRFDADAVLDLIEEHAGTAIFLAPFLCMPLVEAQRKRARDVRSLEVCGVGGDACRAHIAEAFESTFDIQLENTYGLTECVGSTAFGYNRRTLRGVPGRTQLVDRNGVQVGLGEVGELHLRGPNLSLGYWTGPGDIMSHTRDGWFPTGDLMVEDADCDYRFVGRCKDLIVSDTNKISPVEVENVLIQHGAVADAAVAGAPDETSGQRVVALVKLTDKSAPAAAVADEILLWMKSRLAAFKLPEQVVIVDAIPRNALGKIDRNEVARIATLV</sequence>
<feature type="domain" description="AMP-binding enzyme C-terminal" evidence="4">
    <location>
        <begin position="419"/>
        <end position="497"/>
    </location>
</feature>
<dbReference type="Gene3D" id="3.40.50.12780">
    <property type="entry name" value="N-terminal domain of ligase-like"/>
    <property type="match status" value="1"/>
</dbReference>
<name>A0A158HFL8_CABSO</name>
<dbReference type="InterPro" id="IPR045851">
    <property type="entry name" value="AMP-bd_C_sf"/>
</dbReference>
<keyword evidence="2" id="KW-1133">Transmembrane helix</keyword>
<dbReference type="PANTHER" id="PTHR43201:SF8">
    <property type="entry name" value="ACYL-COA SYNTHETASE FAMILY MEMBER 3"/>
    <property type="match status" value="1"/>
</dbReference>
<proteinExistence type="inferred from homology"/>
<keyword evidence="2" id="KW-0812">Transmembrane</keyword>
<evidence type="ECO:0000313" key="5">
    <source>
        <dbReference type="EMBL" id="SAL42823.1"/>
    </source>
</evidence>